<keyword evidence="1" id="KW-0732">Signal</keyword>
<dbReference type="GO" id="GO:0004252">
    <property type="term" value="F:serine-type endopeptidase activity"/>
    <property type="evidence" value="ECO:0007669"/>
    <property type="project" value="InterPro"/>
</dbReference>
<sequence>MSSKYKKFKLKTLSATLFIAFSSTGVFAADSNSNQQKPVMNIAETLAFDAKHYAASYGVTLDEAMRRLLIMHGTDNQVAGLSDKYKNVISGLYFDNGPDFGLKVKVVGNNNSQQAFKLERKPDTSVKLLKNKNVQERIQVRKLANLTETEVESAYRAIERGVSAPITLIQGASNTKQQRVNHLNKSFAAVKKAYPTVEMILDNEQTGNALVYVKSLKQVDKQALERLLNVKVDLSEIPTGIRPTKTRGGSWLVTNSGSNYCMTGFTAKRVSTGELGVITAGHCIDPNVPLNYKDKDGTQYAISPVAGMYRDDTGMDLAFMKAGTTTTQQAVPEFYADATSPARALTGKRNRTSTAVKSGTVKGSYVCHLGQTSPTNPALMQSCGEVISITGANHHPGGNTYVVVTNTQSGAGTNHTSGLGTLRCVRGDSGGPWFALNVAFGIQSACSWKDTGETITNTVIYTSVDYLADIGAQLVYQ</sequence>
<dbReference type="InterPro" id="IPR043504">
    <property type="entry name" value="Peptidase_S1_PA_chymotrypsin"/>
</dbReference>
<dbReference type="RefSeq" id="WP_031960192.1">
    <property type="nucleotide sequence ID" value="NZ_CP033876.1"/>
</dbReference>
<feature type="chain" id="PRO_5041852586" description="S1 family peptidase" evidence="1">
    <location>
        <begin position="29"/>
        <end position="477"/>
    </location>
</feature>
<protein>
    <recommendedName>
        <fullName evidence="3">S1 family peptidase</fullName>
    </recommendedName>
</protein>
<dbReference type="EMBL" id="ABFEVW030000017">
    <property type="protein sequence ID" value="EMN1072320.1"/>
    <property type="molecule type" value="Genomic_DNA"/>
</dbReference>
<dbReference type="PROSITE" id="PS00134">
    <property type="entry name" value="TRYPSIN_HIS"/>
    <property type="match status" value="1"/>
</dbReference>
<dbReference type="SUPFAM" id="SSF50494">
    <property type="entry name" value="Trypsin-like serine proteases"/>
    <property type="match status" value="1"/>
</dbReference>
<evidence type="ECO:0000256" key="1">
    <source>
        <dbReference type="SAM" id="SignalP"/>
    </source>
</evidence>
<organism evidence="2">
    <name type="scientific">Acinetobacter baumannii</name>
    <dbReference type="NCBI Taxonomy" id="470"/>
    <lineage>
        <taxon>Bacteria</taxon>
        <taxon>Pseudomonadati</taxon>
        <taxon>Pseudomonadota</taxon>
        <taxon>Gammaproteobacteria</taxon>
        <taxon>Moraxellales</taxon>
        <taxon>Moraxellaceae</taxon>
        <taxon>Acinetobacter</taxon>
        <taxon>Acinetobacter calcoaceticus/baumannii complex</taxon>
    </lineage>
</organism>
<feature type="signal peptide" evidence="1">
    <location>
        <begin position="1"/>
        <end position="28"/>
    </location>
</feature>
<dbReference type="AlphaFoldDB" id="A0AAD2U431"/>
<dbReference type="EMBL" id="ABFEVW020000017">
    <property type="protein sequence ID" value="EKU3569223.1"/>
    <property type="molecule type" value="Genomic_DNA"/>
</dbReference>
<accession>A0AAD2U431</accession>
<proteinExistence type="predicted"/>
<dbReference type="InterPro" id="IPR018114">
    <property type="entry name" value="TRYPSIN_HIS"/>
</dbReference>
<comment type="caution">
    <text evidence="2">The sequence shown here is derived from an EMBL/GenBank/DDBJ whole genome shotgun (WGS) entry which is preliminary data.</text>
</comment>
<reference evidence="2" key="1">
    <citation type="submission" date="2023-06" db="EMBL/GenBank/DDBJ databases">
        <authorList>
            <consortium name="Clinical and Environmental Microbiology Branch: Whole genome sequencing antimicrobial resistance pathogens in the healthcare setting"/>
        </authorList>
    </citation>
    <scope>NUCLEOTIDE SEQUENCE</scope>
    <source>
        <strain evidence="2">2021GN-00227</strain>
    </source>
</reference>
<gene>
    <name evidence="2" type="ORF">MKP18_002641</name>
</gene>
<dbReference type="InterPro" id="IPR009003">
    <property type="entry name" value="Peptidase_S1_PA"/>
</dbReference>
<evidence type="ECO:0000313" key="2">
    <source>
        <dbReference type="EMBL" id="EKU3569223.1"/>
    </source>
</evidence>
<dbReference type="Gene3D" id="2.40.10.10">
    <property type="entry name" value="Trypsin-like serine proteases"/>
    <property type="match status" value="2"/>
</dbReference>
<name>A0AAD2U431_ACIBA</name>
<evidence type="ECO:0008006" key="3">
    <source>
        <dbReference type="Google" id="ProtNLM"/>
    </source>
</evidence>
<dbReference type="GO" id="GO:0006508">
    <property type="term" value="P:proteolysis"/>
    <property type="evidence" value="ECO:0007669"/>
    <property type="project" value="InterPro"/>
</dbReference>